<evidence type="ECO:0000256" key="1">
    <source>
        <dbReference type="SAM" id="MobiDB-lite"/>
    </source>
</evidence>
<feature type="region of interest" description="Disordered" evidence="1">
    <location>
        <begin position="294"/>
        <end position="387"/>
    </location>
</feature>
<evidence type="ECO:0000259" key="2">
    <source>
        <dbReference type="PROSITE" id="PS51746"/>
    </source>
</evidence>
<gene>
    <name evidence="3" type="ORF">BLNAU_5806</name>
</gene>
<dbReference type="PANTHER" id="PTHR47992">
    <property type="entry name" value="PROTEIN PHOSPHATASE"/>
    <property type="match status" value="1"/>
</dbReference>
<keyword evidence="4" id="KW-1185">Reference proteome</keyword>
<dbReference type="CDD" id="cd00143">
    <property type="entry name" value="PP2Cc"/>
    <property type="match status" value="1"/>
</dbReference>
<dbReference type="SMART" id="SM00332">
    <property type="entry name" value="PP2Cc"/>
    <property type="match status" value="1"/>
</dbReference>
<name>A0ABQ9Y661_9EUKA</name>
<dbReference type="InterPro" id="IPR015655">
    <property type="entry name" value="PP2C"/>
</dbReference>
<evidence type="ECO:0000313" key="3">
    <source>
        <dbReference type="EMBL" id="KAK2959248.1"/>
    </source>
</evidence>
<dbReference type="Pfam" id="PF00481">
    <property type="entry name" value="PP2C"/>
    <property type="match status" value="1"/>
</dbReference>
<feature type="compositionally biased region" description="Low complexity" evidence="1">
    <location>
        <begin position="321"/>
        <end position="330"/>
    </location>
</feature>
<reference evidence="3 4" key="1">
    <citation type="journal article" date="2022" name="bioRxiv">
        <title>Genomics of Preaxostyla Flagellates Illuminates Evolutionary Transitions and the Path Towards Mitochondrial Loss.</title>
        <authorList>
            <person name="Novak L.V.F."/>
            <person name="Treitli S.C."/>
            <person name="Pyrih J."/>
            <person name="Halakuc P."/>
            <person name="Pipaliya S.V."/>
            <person name="Vacek V."/>
            <person name="Brzon O."/>
            <person name="Soukal P."/>
            <person name="Eme L."/>
            <person name="Dacks J.B."/>
            <person name="Karnkowska A."/>
            <person name="Elias M."/>
            <person name="Hampl V."/>
        </authorList>
    </citation>
    <scope>NUCLEOTIDE SEQUENCE [LARGE SCALE GENOMIC DNA]</scope>
    <source>
        <strain evidence="3">NAU3</strain>
        <tissue evidence="3">Gut</tissue>
    </source>
</reference>
<keyword evidence="3" id="KW-0378">Hydrolase</keyword>
<feature type="domain" description="PPM-type phosphatase" evidence="2">
    <location>
        <begin position="12"/>
        <end position="266"/>
    </location>
</feature>
<dbReference type="SUPFAM" id="SSF81606">
    <property type="entry name" value="PP2C-like"/>
    <property type="match status" value="1"/>
</dbReference>
<proteinExistence type="predicted"/>
<dbReference type="Gene3D" id="3.60.40.10">
    <property type="entry name" value="PPM-type phosphatase domain"/>
    <property type="match status" value="1"/>
</dbReference>
<dbReference type="EMBL" id="JARBJD010000031">
    <property type="protein sequence ID" value="KAK2959248.1"/>
    <property type="molecule type" value="Genomic_DNA"/>
</dbReference>
<dbReference type="Proteomes" id="UP001281761">
    <property type="component" value="Unassembled WGS sequence"/>
</dbReference>
<protein>
    <recommendedName>
        <fullName evidence="2">PPM-type phosphatase domain-containing protein</fullName>
    </recommendedName>
</protein>
<organism evidence="3 4">
    <name type="scientific">Blattamonas nauphoetae</name>
    <dbReference type="NCBI Taxonomy" id="2049346"/>
    <lineage>
        <taxon>Eukaryota</taxon>
        <taxon>Metamonada</taxon>
        <taxon>Preaxostyla</taxon>
        <taxon>Oxymonadida</taxon>
        <taxon>Blattamonas</taxon>
    </lineage>
</organism>
<dbReference type="InterPro" id="IPR001932">
    <property type="entry name" value="PPM-type_phosphatase-like_dom"/>
</dbReference>
<dbReference type="InterPro" id="IPR036457">
    <property type="entry name" value="PPM-type-like_dom_sf"/>
</dbReference>
<evidence type="ECO:0000313" key="4">
    <source>
        <dbReference type="Proteomes" id="UP001281761"/>
    </source>
</evidence>
<dbReference type="GO" id="GO:0016787">
    <property type="term" value="F:hydrolase activity"/>
    <property type="evidence" value="ECO:0007669"/>
    <property type="project" value="UniProtKB-KW"/>
</dbReference>
<comment type="caution">
    <text evidence="3">The sequence shown here is derived from an EMBL/GenBank/DDBJ whole genome shotgun (WGS) entry which is preliminary data.</text>
</comment>
<dbReference type="PROSITE" id="PS51746">
    <property type="entry name" value="PPM_2"/>
    <property type="match status" value="1"/>
</dbReference>
<accession>A0ABQ9Y661</accession>
<sequence length="387" mass="42303">MINEGCRPLIKDYGFSDELNPRYRRTMEDAHCFHDNVGPHKNFAICAIYDGHGGREAVDFVSMNFHRVFTKLLHDFPSEPLESILRETFKQTDALLLESNILDDGTTAAVVVINRQVENDKEVVRIVSANCGDARAVLIHNGQSKRISSDHKPSQDSEIERIQKTGCLMVQNRVGGVLAVSRALGDHGLKDAVISDPFVSEHILEEEGVTHLIVACDGIWDVLEDEEAAEIVERNLSNCQAASFDLLKTALDKGSMDNISVMVVRLSDAYEQHKEFQLDIHRNSLEDEFLLADSPQSPSEDIVDMKSPSPLTPASGYAIISSSSSENSLSPVLTTPSDANSTSQTLTSSSPNSNNPDNSGPSLKNGFSLPSKQKPTPPAPPPSQPDL</sequence>
<feature type="compositionally biased region" description="Pro residues" evidence="1">
    <location>
        <begin position="375"/>
        <end position="387"/>
    </location>
</feature>
<feature type="compositionally biased region" description="Low complexity" evidence="1">
    <location>
        <begin position="340"/>
        <end position="362"/>
    </location>
</feature>